<gene>
    <name evidence="1" type="ORF">KTT_04760</name>
</gene>
<keyword evidence="2" id="KW-1185">Reference proteome</keyword>
<evidence type="ECO:0000313" key="2">
    <source>
        <dbReference type="Proteomes" id="UP000287352"/>
    </source>
</evidence>
<evidence type="ECO:0000313" key="1">
    <source>
        <dbReference type="EMBL" id="GCE10617.1"/>
    </source>
</evidence>
<reference evidence="2" key="1">
    <citation type="submission" date="2018-12" db="EMBL/GenBank/DDBJ databases">
        <title>Tengunoibacter tsumagoiensis gen. nov., sp. nov., Dictyobacter kobayashii sp. nov., D. alpinus sp. nov., and D. joshuensis sp. nov. and description of Dictyobacteraceae fam. nov. within the order Ktedonobacterales isolated from Tengu-no-mugimeshi.</title>
        <authorList>
            <person name="Wang C.M."/>
            <person name="Zheng Y."/>
            <person name="Sakai Y."/>
            <person name="Toyoda A."/>
            <person name="Minakuchi Y."/>
            <person name="Abe K."/>
            <person name="Yokota A."/>
            <person name="Yabe S."/>
        </authorList>
    </citation>
    <scope>NUCLEOTIDE SEQUENCE [LARGE SCALE GENOMIC DNA]</scope>
    <source>
        <strain evidence="2">Uno3</strain>
    </source>
</reference>
<name>A0A401ZUV2_9CHLR</name>
<dbReference type="Proteomes" id="UP000287352">
    <property type="component" value="Unassembled WGS sequence"/>
</dbReference>
<dbReference type="AlphaFoldDB" id="A0A401ZUV2"/>
<protein>
    <submittedName>
        <fullName evidence="1">Uncharacterized protein</fullName>
    </submittedName>
</protein>
<dbReference type="EMBL" id="BIFR01000001">
    <property type="protein sequence ID" value="GCE10617.1"/>
    <property type="molecule type" value="Genomic_DNA"/>
</dbReference>
<proteinExistence type="predicted"/>
<organism evidence="1 2">
    <name type="scientific">Tengunoibacter tsumagoiensis</name>
    <dbReference type="NCBI Taxonomy" id="2014871"/>
    <lineage>
        <taxon>Bacteria</taxon>
        <taxon>Bacillati</taxon>
        <taxon>Chloroflexota</taxon>
        <taxon>Ktedonobacteria</taxon>
        <taxon>Ktedonobacterales</taxon>
        <taxon>Dictyobacteraceae</taxon>
        <taxon>Tengunoibacter</taxon>
    </lineage>
</organism>
<sequence>MHINLTIKIACNRVEHCELSIPMEKRAWLIRIIRVYNFFLPSENLYLAPLHKSR</sequence>
<comment type="caution">
    <text evidence="1">The sequence shown here is derived from an EMBL/GenBank/DDBJ whole genome shotgun (WGS) entry which is preliminary data.</text>
</comment>
<accession>A0A401ZUV2</accession>